<evidence type="ECO:0000256" key="2">
    <source>
        <dbReference type="ARBA" id="ARBA00022982"/>
    </source>
</evidence>
<dbReference type="PROSITE" id="PS00195">
    <property type="entry name" value="GLUTAREDOXIN_1"/>
    <property type="match status" value="1"/>
</dbReference>
<comment type="caution">
    <text evidence="6">The sequence shown here is derived from an EMBL/GenBank/DDBJ whole genome shotgun (WGS) entry which is preliminary data.</text>
</comment>
<dbReference type="InterPro" id="IPR014025">
    <property type="entry name" value="Glutaredoxin_subgr"/>
</dbReference>
<dbReference type="NCBIfam" id="TIGR02180">
    <property type="entry name" value="GRX_euk"/>
    <property type="match status" value="1"/>
</dbReference>
<dbReference type="Proteomes" id="UP000054988">
    <property type="component" value="Unassembled WGS sequence"/>
</dbReference>
<keyword evidence="4" id="KW-0676">Redox-active center</keyword>
<dbReference type="Pfam" id="PF00462">
    <property type="entry name" value="Glutaredoxin"/>
    <property type="match status" value="1"/>
</dbReference>
<organism evidence="6 7">
    <name type="scientific">Moniliophthora roreri</name>
    <name type="common">Frosty pod rot fungus</name>
    <name type="synonym">Monilia roreri</name>
    <dbReference type="NCBI Taxonomy" id="221103"/>
    <lineage>
        <taxon>Eukaryota</taxon>
        <taxon>Fungi</taxon>
        <taxon>Dikarya</taxon>
        <taxon>Basidiomycota</taxon>
        <taxon>Agaricomycotina</taxon>
        <taxon>Agaricomycetes</taxon>
        <taxon>Agaricomycetidae</taxon>
        <taxon>Agaricales</taxon>
        <taxon>Marasmiineae</taxon>
        <taxon>Marasmiaceae</taxon>
        <taxon>Moniliophthora</taxon>
    </lineage>
</organism>
<reference evidence="6 7" key="1">
    <citation type="submission" date="2015-12" db="EMBL/GenBank/DDBJ databases">
        <title>Draft genome sequence of Moniliophthora roreri, the causal agent of frosty pod rot of cacao.</title>
        <authorList>
            <person name="Aime M.C."/>
            <person name="Diaz-Valderrama J.R."/>
            <person name="Kijpornyongpan T."/>
            <person name="Phillips-Mora W."/>
        </authorList>
    </citation>
    <scope>NUCLEOTIDE SEQUENCE [LARGE SCALE GENOMIC DNA]</scope>
    <source>
        <strain evidence="6 7">MCA 2952</strain>
    </source>
</reference>
<evidence type="ECO:0000256" key="1">
    <source>
        <dbReference type="ARBA" id="ARBA00022448"/>
    </source>
</evidence>
<protein>
    <recommendedName>
        <fullName evidence="5">Glutaredoxin domain-containing protein</fullName>
    </recommendedName>
</protein>
<dbReference type="Gene3D" id="3.40.30.10">
    <property type="entry name" value="Glutaredoxin"/>
    <property type="match status" value="1"/>
</dbReference>
<evidence type="ECO:0000256" key="3">
    <source>
        <dbReference type="ARBA" id="ARBA00023157"/>
    </source>
</evidence>
<evidence type="ECO:0000256" key="4">
    <source>
        <dbReference type="ARBA" id="ARBA00023284"/>
    </source>
</evidence>
<dbReference type="InterPro" id="IPR036249">
    <property type="entry name" value="Thioredoxin-like_sf"/>
</dbReference>
<sequence length="101" mass="11177">MAAKEIVESAIKDHKIVIFSKTWCPYCGAAKGLFNLSFPDEDVEIIELDEKDEGPDIQAYLLEKTGQRTVPSIFINQKHMGGNDAVQDLNQKGELAALVKV</sequence>
<evidence type="ECO:0000313" key="7">
    <source>
        <dbReference type="Proteomes" id="UP000054988"/>
    </source>
</evidence>
<dbReference type="CDD" id="cd03419">
    <property type="entry name" value="GRX_GRXh_1_2_like"/>
    <property type="match status" value="1"/>
</dbReference>
<dbReference type="PANTHER" id="PTHR45694:SF18">
    <property type="entry name" value="GLUTAREDOXIN-1-RELATED"/>
    <property type="match status" value="1"/>
</dbReference>
<dbReference type="eggNOG" id="KOG1752">
    <property type="taxonomic scope" value="Eukaryota"/>
</dbReference>
<dbReference type="PANTHER" id="PTHR45694">
    <property type="entry name" value="GLUTAREDOXIN 2"/>
    <property type="match status" value="1"/>
</dbReference>
<feature type="domain" description="Glutaredoxin" evidence="5">
    <location>
        <begin position="16"/>
        <end position="79"/>
    </location>
</feature>
<dbReference type="GO" id="GO:0015038">
    <property type="term" value="F:glutathione disulfide oxidoreductase activity"/>
    <property type="evidence" value="ECO:0007669"/>
    <property type="project" value="TreeGrafter"/>
</dbReference>
<evidence type="ECO:0000313" key="6">
    <source>
        <dbReference type="EMBL" id="KTB36381.1"/>
    </source>
</evidence>
<evidence type="ECO:0000259" key="5">
    <source>
        <dbReference type="Pfam" id="PF00462"/>
    </source>
</evidence>
<dbReference type="PRINTS" id="PR00160">
    <property type="entry name" value="GLUTAREDOXIN"/>
</dbReference>
<dbReference type="EMBL" id="LATX01001909">
    <property type="protein sequence ID" value="KTB36381.1"/>
    <property type="molecule type" value="Genomic_DNA"/>
</dbReference>
<dbReference type="InterPro" id="IPR011899">
    <property type="entry name" value="Glutaredoxin_euk/vir"/>
</dbReference>
<accession>A0A0W0FJ78</accession>
<dbReference type="InterPro" id="IPR002109">
    <property type="entry name" value="Glutaredoxin"/>
</dbReference>
<gene>
    <name evidence="6" type="ORF">WG66_11070</name>
</gene>
<dbReference type="PROSITE" id="PS51354">
    <property type="entry name" value="GLUTAREDOXIN_2"/>
    <property type="match status" value="1"/>
</dbReference>
<dbReference type="FunFam" id="3.40.30.10:FF:000276">
    <property type="entry name" value="Glutaredoxin 3"/>
    <property type="match status" value="1"/>
</dbReference>
<keyword evidence="1" id="KW-0813">Transport</keyword>
<keyword evidence="2" id="KW-0249">Electron transport</keyword>
<keyword evidence="3" id="KW-1015">Disulfide bond</keyword>
<dbReference type="InterPro" id="IPR011767">
    <property type="entry name" value="GLR_AS"/>
</dbReference>
<dbReference type="GO" id="GO:0005737">
    <property type="term" value="C:cytoplasm"/>
    <property type="evidence" value="ECO:0007669"/>
    <property type="project" value="TreeGrafter"/>
</dbReference>
<dbReference type="SUPFAM" id="SSF52833">
    <property type="entry name" value="Thioredoxin-like"/>
    <property type="match status" value="1"/>
</dbReference>
<dbReference type="GO" id="GO:0034599">
    <property type="term" value="P:cellular response to oxidative stress"/>
    <property type="evidence" value="ECO:0007669"/>
    <property type="project" value="TreeGrafter"/>
</dbReference>
<name>A0A0W0FJ78_MONRR</name>
<proteinExistence type="predicted"/>
<dbReference type="AlphaFoldDB" id="A0A0W0FJ78"/>